<sequence length="142" mass="16130">MRSFRDRLRHALSFEILGLLIVTPLAILLLDMPAAHVGVVTVGSATLAVIWTWAYNWGFDLILHHRRGDTRKGPGLRILHAVLFELGLLAVLAPFIAWWLGVSLTEALLLDLGFALFYMVYAWAFNWGYDRLFPLPEWAEGR</sequence>
<keyword evidence="1" id="KW-0472">Membrane</keyword>
<comment type="caution">
    <text evidence="3">The sequence shown here is derived from an EMBL/GenBank/DDBJ whole genome shotgun (WGS) entry which is preliminary data.</text>
</comment>
<gene>
    <name evidence="3" type="ORF">C8N34_104242</name>
</gene>
<name>A0A2T6B514_9RHOB</name>
<proteinExistence type="predicted"/>
<evidence type="ECO:0000313" key="3">
    <source>
        <dbReference type="EMBL" id="PTX51123.1"/>
    </source>
</evidence>
<keyword evidence="4" id="KW-1185">Reference proteome</keyword>
<dbReference type="OrthoDB" id="1631120at2"/>
<evidence type="ECO:0000256" key="1">
    <source>
        <dbReference type="SAM" id="Phobius"/>
    </source>
</evidence>
<reference evidence="3 4" key="1">
    <citation type="submission" date="2018-04" db="EMBL/GenBank/DDBJ databases">
        <title>Genomic Encyclopedia of Archaeal and Bacterial Type Strains, Phase II (KMG-II): from individual species to whole genera.</title>
        <authorList>
            <person name="Goeker M."/>
        </authorList>
    </citation>
    <scope>NUCLEOTIDE SEQUENCE [LARGE SCALE GENOMIC DNA]</scope>
    <source>
        <strain evidence="3 4">DSM 21823</strain>
    </source>
</reference>
<evidence type="ECO:0000313" key="4">
    <source>
        <dbReference type="Proteomes" id="UP000244224"/>
    </source>
</evidence>
<accession>A0A2T6B514</accession>
<feature type="domain" description="Chlorhexidine efflux transporter" evidence="2">
    <location>
        <begin position="74"/>
        <end position="134"/>
    </location>
</feature>
<feature type="transmembrane region" description="Helical" evidence="1">
    <location>
        <begin position="107"/>
        <end position="125"/>
    </location>
</feature>
<dbReference type="InterPro" id="IPR058208">
    <property type="entry name" value="PACE"/>
</dbReference>
<dbReference type="NCBIfam" id="NF033664">
    <property type="entry name" value="PACE_transport"/>
    <property type="match status" value="1"/>
</dbReference>
<keyword evidence="1" id="KW-0812">Transmembrane</keyword>
<feature type="transmembrane region" description="Helical" evidence="1">
    <location>
        <begin position="78"/>
        <end position="101"/>
    </location>
</feature>
<dbReference type="RefSeq" id="WP_108128492.1">
    <property type="nucleotide sequence ID" value="NZ_QBKP01000004.1"/>
</dbReference>
<feature type="domain" description="Chlorhexidine efflux transporter" evidence="2">
    <location>
        <begin position="2"/>
        <end position="63"/>
    </location>
</feature>
<keyword evidence="1" id="KW-1133">Transmembrane helix</keyword>
<protein>
    <submittedName>
        <fullName evidence="3">Putative membrane protein</fullName>
    </submittedName>
</protein>
<feature type="transmembrane region" description="Helical" evidence="1">
    <location>
        <begin position="12"/>
        <end position="30"/>
    </location>
</feature>
<dbReference type="Proteomes" id="UP000244224">
    <property type="component" value="Unassembled WGS sequence"/>
</dbReference>
<dbReference type="AlphaFoldDB" id="A0A2T6B514"/>
<dbReference type="Pfam" id="PF05232">
    <property type="entry name" value="BTP"/>
    <property type="match status" value="2"/>
</dbReference>
<dbReference type="InterPro" id="IPR007896">
    <property type="entry name" value="BTP_bacteria"/>
</dbReference>
<organism evidence="3 4">
    <name type="scientific">Gemmobacter caeni</name>
    <dbReference type="NCBI Taxonomy" id="589035"/>
    <lineage>
        <taxon>Bacteria</taxon>
        <taxon>Pseudomonadati</taxon>
        <taxon>Pseudomonadota</taxon>
        <taxon>Alphaproteobacteria</taxon>
        <taxon>Rhodobacterales</taxon>
        <taxon>Paracoccaceae</taxon>
        <taxon>Gemmobacter</taxon>
    </lineage>
</organism>
<evidence type="ECO:0000259" key="2">
    <source>
        <dbReference type="Pfam" id="PF05232"/>
    </source>
</evidence>
<dbReference type="EMBL" id="QBKP01000004">
    <property type="protein sequence ID" value="PTX51123.1"/>
    <property type="molecule type" value="Genomic_DNA"/>
</dbReference>
<feature type="transmembrane region" description="Helical" evidence="1">
    <location>
        <begin position="36"/>
        <end position="57"/>
    </location>
</feature>